<protein>
    <submittedName>
        <fullName evidence="1">Uncharacterized protein</fullName>
    </submittedName>
</protein>
<dbReference type="EMBL" id="JACGCM010000790">
    <property type="protein sequence ID" value="KAF6166454.1"/>
    <property type="molecule type" value="Genomic_DNA"/>
</dbReference>
<gene>
    <name evidence="1" type="ORF">GIB67_038191</name>
</gene>
<proteinExistence type="predicted"/>
<accession>A0A7J7NHG5</accession>
<dbReference type="Proteomes" id="UP000541444">
    <property type="component" value="Unassembled WGS sequence"/>
</dbReference>
<sequence length="332" mass="37413">MWLSQQQDINQQWISLEEVSNRQKGRGSFFNANDDGGLSKAIINRVIKLDQLDDLLNGDLIFKGARWKVTFGDSFKKSLERIEVHIRRIVVDLMMMLSNGWRYPQKRKNPWGWGIETIQDPWGSHYPPDPPIRTSRVNYSPCESSMVYSKYASPMEAMGRNITPMPSLLGQAYGNHLNNILNGWYYPLYGSNYGSNPVNHVWNNSNYPSNCFNYVPRGLDINPLGFAQSGDNYVSHGSHNIMLNSTVDTYIDMPTNLPTFWLSGNSDCPKKFSDGWNYVSSDPIFPSNGSNMMLNVPPVLPDLESDPHPMPNNVSNDAICASGGLNAMFDGL</sequence>
<keyword evidence="2" id="KW-1185">Reference proteome</keyword>
<evidence type="ECO:0000313" key="2">
    <source>
        <dbReference type="Proteomes" id="UP000541444"/>
    </source>
</evidence>
<comment type="caution">
    <text evidence="1">The sequence shown here is derived from an EMBL/GenBank/DDBJ whole genome shotgun (WGS) entry which is preliminary data.</text>
</comment>
<dbReference type="AlphaFoldDB" id="A0A7J7NHG5"/>
<organism evidence="1 2">
    <name type="scientific">Kingdonia uniflora</name>
    <dbReference type="NCBI Taxonomy" id="39325"/>
    <lineage>
        <taxon>Eukaryota</taxon>
        <taxon>Viridiplantae</taxon>
        <taxon>Streptophyta</taxon>
        <taxon>Embryophyta</taxon>
        <taxon>Tracheophyta</taxon>
        <taxon>Spermatophyta</taxon>
        <taxon>Magnoliopsida</taxon>
        <taxon>Ranunculales</taxon>
        <taxon>Circaeasteraceae</taxon>
        <taxon>Kingdonia</taxon>
    </lineage>
</organism>
<name>A0A7J7NHG5_9MAGN</name>
<reference evidence="1 2" key="1">
    <citation type="journal article" date="2020" name="IScience">
        <title>Genome Sequencing of the Endangered Kingdonia uniflora (Circaeasteraceae, Ranunculales) Reveals Potential Mechanisms of Evolutionary Specialization.</title>
        <authorList>
            <person name="Sun Y."/>
            <person name="Deng T."/>
            <person name="Zhang A."/>
            <person name="Moore M.J."/>
            <person name="Landis J.B."/>
            <person name="Lin N."/>
            <person name="Zhang H."/>
            <person name="Zhang X."/>
            <person name="Huang J."/>
            <person name="Zhang X."/>
            <person name="Sun H."/>
            <person name="Wang H."/>
        </authorList>
    </citation>
    <scope>NUCLEOTIDE SEQUENCE [LARGE SCALE GENOMIC DNA]</scope>
    <source>
        <strain evidence="1">TB1705</strain>
        <tissue evidence="1">Leaf</tissue>
    </source>
</reference>
<evidence type="ECO:0000313" key="1">
    <source>
        <dbReference type="EMBL" id="KAF6166454.1"/>
    </source>
</evidence>
<dbReference type="OrthoDB" id="6513042at2759"/>